<accession>A0A2W5HLR6</accession>
<comment type="caution">
    <text evidence="2">The sequence shown here is derived from an EMBL/GenBank/DDBJ whole genome shotgun (WGS) entry which is preliminary data.</text>
</comment>
<gene>
    <name evidence="2" type="ORF">DI586_03225</name>
</gene>
<dbReference type="InterPro" id="IPR000182">
    <property type="entry name" value="GNAT_dom"/>
</dbReference>
<dbReference type="InterPro" id="IPR016181">
    <property type="entry name" value="Acyl_CoA_acyltransferase"/>
</dbReference>
<dbReference type="Gene3D" id="3.40.630.30">
    <property type="match status" value="1"/>
</dbReference>
<dbReference type="SUPFAM" id="SSF55729">
    <property type="entry name" value="Acyl-CoA N-acyltransferases (Nat)"/>
    <property type="match status" value="1"/>
</dbReference>
<dbReference type="AlphaFoldDB" id="A0A2W5HLR6"/>
<name>A0A2W5HLR6_9BACT</name>
<dbReference type="EMBL" id="QFOT01000021">
    <property type="protein sequence ID" value="PZP56582.1"/>
    <property type="molecule type" value="Genomic_DNA"/>
</dbReference>
<organism evidence="2 3">
    <name type="scientific">Micavibrio aeruginosavorus</name>
    <dbReference type="NCBI Taxonomy" id="349221"/>
    <lineage>
        <taxon>Bacteria</taxon>
        <taxon>Pseudomonadati</taxon>
        <taxon>Bdellovibrionota</taxon>
        <taxon>Bdellovibrionia</taxon>
        <taxon>Bdellovibrionales</taxon>
        <taxon>Pseudobdellovibrionaceae</taxon>
        <taxon>Micavibrio</taxon>
    </lineage>
</organism>
<dbReference type="Proteomes" id="UP000249739">
    <property type="component" value="Unassembled WGS sequence"/>
</dbReference>
<proteinExistence type="predicted"/>
<evidence type="ECO:0000313" key="3">
    <source>
        <dbReference type="Proteomes" id="UP000249739"/>
    </source>
</evidence>
<dbReference type="PROSITE" id="PS51186">
    <property type="entry name" value="GNAT"/>
    <property type="match status" value="1"/>
</dbReference>
<protein>
    <recommendedName>
        <fullName evidence="1">N-acetyltransferase domain-containing protein</fullName>
    </recommendedName>
</protein>
<evidence type="ECO:0000313" key="2">
    <source>
        <dbReference type="EMBL" id="PZP56582.1"/>
    </source>
</evidence>
<reference evidence="2 3" key="1">
    <citation type="submission" date="2017-08" db="EMBL/GenBank/DDBJ databases">
        <title>Infants hospitalized years apart are colonized by the same room-sourced microbial strains.</title>
        <authorList>
            <person name="Brooks B."/>
            <person name="Olm M.R."/>
            <person name="Firek B.A."/>
            <person name="Baker R."/>
            <person name="Thomas B.C."/>
            <person name="Morowitz M.J."/>
            <person name="Banfield J.F."/>
        </authorList>
    </citation>
    <scope>NUCLEOTIDE SEQUENCE [LARGE SCALE GENOMIC DNA]</scope>
    <source>
        <strain evidence="2">S2_006_000_R2_64</strain>
    </source>
</reference>
<sequence length="140" mass="16061">MVIVLAMTELIRVLRHDPNWKGLCDVARRSFRNWDPSPLSDECREYYILQKSGNIVGTVTADIGEETDAYLNDVAIHPHARRQGLGLEMMAHLDRRLSSRFQMAWLMTEPKNIDFYHAAGFVRDGTSTAISMVMMLKRYG</sequence>
<dbReference type="Pfam" id="PF00583">
    <property type="entry name" value="Acetyltransf_1"/>
    <property type="match status" value="1"/>
</dbReference>
<dbReference type="GO" id="GO:0016747">
    <property type="term" value="F:acyltransferase activity, transferring groups other than amino-acyl groups"/>
    <property type="evidence" value="ECO:0007669"/>
    <property type="project" value="InterPro"/>
</dbReference>
<dbReference type="CDD" id="cd04301">
    <property type="entry name" value="NAT_SF"/>
    <property type="match status" value="1"/>
</dbReference>
<feature type="domain" description="N-acetyltransferase" evidence="1">
    <location>
        <begin position="9"/>
        <end position="137"/>
    </location>
</feature>
<evidence type="ECO:0000259" key="1">
    <source>
        <dbReference type="PROSITE" id="PS51186"/>
    </source>
</evidence>